<protein>
    <submittedName>
        <fullName evidence="1">Uncharacterized protein</fullName>
    </submittedName>
</protein>
<dbReference type="EMBL" id="MN739088">
    <property type="protein sequence ID" value="QHS87727.1"/>
    <property type="molecule type" value="Genomic_DNA"/>
</dbReference>
<accession>A0A6C0B685</accession>
<reference evidence="1" key="1">
    <citation type="journal article" date="2020" name="Nature">
        <title>Giant virus diversity and host interactions through global metagenomics.</title>
        <authorList>
            <person name="Schulz F."/>
            <person name="Roux S."/>
            <person name="Paez-Espino D."/>
            <person name="Jungbluth S."/>
            <person name="Walsh D.A."/>
            <person name="Denef V.J."/>
            <person name="McMahon K.D."/>
            <person name="Konstantinidis K.T."/>
            <person name="Eloe-Fadrosh E.A."/>
            <person name="Kyrpides N.C."/>
            <person name="Woyke T."/>
        </authorList>
    </citation>
    <scope>NUCLEOTIDE SEQUENCE</scope>
    <source>
        <strain evidence="1">GVMAG-M-3300010158-13</strain>
    </source>
</reference>
<evidence type="ECO:0000313" key="1">
    <source>
        <dbReference type="EMBL" id="QHS87727.1"/>
    </source>
</evidence>
<sequence>MNIILDISNFQLGYMYFLQPKQNIIMDGIFSKIIYSNEYFSLNSVYLYMPLDIQYIEKIGNKNNARLVADSSINNALIQELSKIENRIIEYYKQTHPNKSSKNSVVSIYKQLMSGNIKLYSVRKECDITLPQFILKISGIWESQFDIGITYKIIEK</sequence>
<name>A0A6C0B685_9ZZZZ</name>
<proteinExistence type="predicted"/>
<organism evidence="1">
    <name type="scientific">viral metagenome</name>
    <dbReference type="NCBI Taxonomy" id="1070528"/>
    <lineage>
        <taxon>unclassified sequences</taxon>
        <taxon>metagenomes</taxon>
        <taxon>organismal metagenomes</taxon>
    </lineage>
</organism>
<dbReference type="AlphaFoldDB" id="A0A6C0B685"/>